<dbReference type="Proteomes" id="UP000321306">
    <property type="component" value="Unassembled WGS sequence"/>
</dbReference>
<proteinExistence type="predicted"/>
<evidence type="ECO:0000313" key="1">
    <source>
        <dbReference type="EMBL" id="GEM48686.1"/>
    </source>
</evidence>
<dbReference type="AlphaFoldDB" id="A0A511N881"/>
<sequence>MIELQNGKLPTGWVSIQKMVVIAQELQEATQPETHLKFDMGTLTPQEVLNAEKYRKGDFLIALDIISIEQNYWHAAPDGKQPTVIRYQGQEYIPYALQDSAAGPSDMFLPVVLMPRKAKTPE</sequence>
<dbReference type="RefSeq" id="WP_146887966.1">
    <property type="nucleotide sequence ID" value="NZ_BJXB01000023.1"/>
</dbReference>
<comment type="caution">
    <text evidence="1">The sequence shown here is derived from an EMBL/GenBank/DDBJ whole genome shotgun (WGS) entry which is preliminary data.</text>
</comment>
<evidence type="ECO:0000313" key="2">
    <source>
        <dbReference type="Proteomes" id="UP000321306"/>
    </source>
</evidence>
<keyword evidence="2" id="KW-1185">Reference proteome</keyword>
<reference evidence="1 2" key="1">
    <citation type="submission" date="2019-07" db="EMBL/GenBank/DDBJ databases">
        <title>Whole genome shotgun sequence of Deinococcus cellulosilyticus NBRC 106333.</title>
        <authorList>
            <person name="Hosoyama A."/>
            <person name="Uohara A."/>
            <person name="Ohji S."/>
            <person name="Ichikawa N."/>
        </authorList>
    </citation>
    <scope>NUCLEOTIDE SEQUENCE [LARGE SCALE GENOMIC DNA]</scope>
    <source>
        <strain evidence="1 2">NBRC 106333</strain>
    </source>
</reference>
<dbReference type="EMBL" id="BJXB01000023">
    <property type="protein sequence ID" value="GEM48686.1"/>
    <property type="molecule type" value="Genomic_DNA"/>
</dbReference>
<accession>A0A511N881</accession>
<gene>
    <name evidence="1" type="ORF">DC3_43210</name>
</gene>
<name>A0A511N881_DEIC1</name>
<protein>
    <submittedName>
        <fullName evidence="1">Uncharacterized protein</fullName>
    </submittedName>
</protein>
<organism evidence="1 2">
    <name type="scientific">Deinococcus cellulosilyticus (strain DSM 18568 / NBRC 106333 / KACC 11606 / 5516J-15)</name>
    <dbReference type="NCBI Taxonomy" id="1223518"/>
    <lineage>
        <taxon>Bacteria</taxon>
        <taxon>Thermotogati</taxon>
        <taxon>Deinococcota</taxon>
        <taxon>Deinococci</taxon>
        <taxon>Deinococcales</taxon>
        <taxon>Deinococcaceae</taxon>
        <taxon>Deinococcus</taxon>
    </lineage>
</organism>